<organism evidence="1 2">
    <name type="scientific">Bacillus phage vB_BcoS-136</name>
    <dbReference type="NCBI Taxonomy" id="2419619"/>
    <lineage>
        <taxon>Viruses</taxon>
        <taxon>Duplodnaviria</taxon>
        <taxon>Heunggongvirae</taxon>
        <taxon>Uroviricota</taxon>
        <taxon>Caudoviricetes</taxon>
        <taxon>Heleneionescovirinae</taxon>
        <taxon>Kenyattavirus</taxon>
        <taxon>Kenyattavirus kv136</taxon>
    </lineage>
</organism>
<name>A0A3G3BVV1_9CAUD</name>
<sequence>MNYNKMLSQLEEKVKNAKLEIDNHGLIDGVFSHMIGEEINVRTTDKDDILVSICPYSLDFDSGEMCLGLFGIDNDGVVDLISATPSATEMDLEIIYNKMKEIENQGYYTHAIDWGIFG</sequence>
<proteinExistence type="predicted"/>
<evidence type="ECO:0000313" key="2">
    <source>
        <dbReference type="Proteomes" id="UP000274199"/>
    </source>
</evidence>
<dbReference type="EMBL" id="MH884508">
    <property type="protein sequence ID" value="AYP68186.1"/>
    <property type="molecule type" value="Genomic_DNA"/>
</dbReference>
<dbReference type="Proteomes" id="UP000274199">
    <property type="component" value="Segment"/>
</dbReference>
<keyword evidence="2" id="KW-1185">Reference proteome</keyword>
<gene>
    <name evidence="1" type="ORF">vBBcoS136_00054</name>
</gene>
<accession>A0A3G3BVV1</accession>
<protein>
    <submittedName>
        <fullName evidence="1">Uncharacterized protein</fullName>
    </submittedName>
</protein>
<evidence type="ECO:0000313" key="1">
    <source>
        <dbReference type="EMBL" id="AYP68186.1"/>
    </source>
</evidence>
<reference evidence="1 2" key="1">
    <citation type="submission" date="2018-09" db="EMBL/GenBank/DDBJ databases">
        <title>Comparative Genomic Analysis of Eight Novel Haloalkaliphilic Bacteriophages from Lake Elmenteita, Kenya.</title>
        <authorList>
            <person name="Akhwale J.K."/>
        </authorList>
    </citation>
    <scope>NUCLEOTIDE SEQUENCE [LARGE SCALE GENOMIC DNA]</scope>
</reference>